<feature type="region of interest" description="Disordered" evidence="1">
    <location>
        <begin position="50"/>
        <end position="96"/>
    </location>
</feature>
<dbReference type="RefSeq" id="WP_380167086.1">
    <property type="nucleotide sequence ID" value="NZ_JBHTNU010000020.1"/>
</dbReference>
<comment type="caution">
    <text evidence="3">The sequence shown here is derived from an EMBL/GenBank/DDBJ whole genome shotgun (WGS) entry which is preliminary data.</text>
</comment>
<evidence type="ECO:0000256" key="1">
    <source>
        <dbReference type="SAM" id="MobiDB-lite"/>
    </source>
</evidence>
<dbReference type="InterPro" id="IPR029103">
    <property type="entry name" value="Ntox47"/>
</dbReference>
<dbReference type="Proteomes" id="UP001597282">
    <property type="component" value="Unassembled WGS sequence"/>
</dbReference>
<evidence type="ECO:0000259" key="2">
    <source>
        <dbReference type="Pfam" id="PF15540"/>
    </source>
</evidence>
<protein>
    <submittedName>
        <fullName evidence="3">Polymorphic toxin type 47 domain-containing protein</fullName>
    </submittedName>
</protein>
<reference evidence="4" key="1">
    <citation type="journal article" date="2019" name="Int. J. Syst. Evol. Microbiol.">
        <title>The Global Catalogue of Microorganisms (GCM) 10K type strain sequencing project: providing services to taxonomists for standard genome sequencing and annotation.</title>
        <authorList>
            <consortium name="The Broad Institute Genomics Platform"/>
            <consortium name="The Broad Institute Genome Sequencing Center for Infectious Disease"/>
            <person name="Wu L."/>
            <person name="Ma J."/>
        </authorList>
    </citation>
    <scope>NUCLEOTIDE SEQUENCE [LARGE SCALE GENOMIC DNA]</scope>
    <source>
        <strain evidence="4">S1</strain>
    </source>
</reference>
<evidence type="ECO:0000313" key="4">
    <source>
        <dbReference type="Proteomes" id="UP001597282"/>
    </source>
</evidence>
<feature type="domain" description="Bacterial toxin 47" evidence="2">
    <location>
        <begin position="7"/>
        <end position="89"/>
    </location>
</feature>
<keyword evidence="4" id="KW-1185">Reference proteome</keyword>
<sequence>MIEEETGIKKSEFEVTKWAKSKHGKSFAVEWQHPDGAEVSMDKPHFAFNKNTGEWATGPDVPHIGWQTSGKSKKGGRNRGHILIDDVPAGRPPAKE</sequence>
<proteinExistence type="predicted"/>
<evidence type="ECO:0000313" key="3">
    <source>
        <dbReference type="EMBL" id="MFD1428308.1"/>
    </source>
</evidence>
<name>A0ABW4CCL1_9BACL</name>
<dbReference type="EMBL" id="JBHTNU010000020">
    <property type="protein sequence ID" value="MFD1428308.1"/>
    <property type="molecule type" value="Genomic_DNA"/>
</dbReference>
<dbReference type="Pfam" id="PF15540">
    <property type="entry name" value="Ntox47"/>
    <property type="match status" value="1"/>
</dbReference>
<gene>
    <name evidence="3" type="ORF">ACFQ4Y_15490</name>
</gene>
<accession>A0ABW4CCL1</accession>
<feature type="compositionally biased region" description="Basic residues" evidence="1">
    <location>
        <begin position="71"/>
        <end position="80"/>
    </location>
</feature>
<organism evidence="3 4">
    <name type="scientific">Kroppenstedtia sanguinis</name>
    <dbReference type="NCBI Taxonomy" id="1380684"/>
    <lineage>
        <taxon>Bacteria</taxon>
        <taxon>Bacillati</taxon>
        <taxon>Bacillota</taxon>
        <taxon>Bacilli</taxon>
        <taxon>Bacillales</taxon>
        <taxon>Thermoactinomycetaceae</taxon>
        <taxon>Kroppenstedtia</taxon>
    </lineage>
</organism>